<evidence type="ECO:0000256" key="1">
    <source>
        <dbReference type="SAM" id="Phobius"/>
    </source>
</evidence>
<dbReference type="Proteomes" id="UP000244731">
    <property type="component" value="Unassembled WGS sequence"/>
</dbReference>
<evidence type="ECO:0000313" key="2">
    <source>
        <dbReference type="EMBL" id="PUW99639.1"/>
    </source>
</evidence>
<keyword evidence="1" id="KW-0812">Transmembrane</keyword>
<gene>
    <name evidence="2" type="ORF">AUM46_20675</name>
</gene>
<proteinExistence type="predicted"/>
<dbReference type="GeneID" id="45715081"/>
<name>A0ABX5JZF5_9ENTR</name>
<organism evidence="2 3">
    <name type="scientific">Cronobacter malonaticus</name>
    <dbReference type="NCBI Taxonomy" id="413503"/>
    <lineage>
        <taxon>Bacteria</taxon>
        <taxon>Pseudomonadati</taxon>
        <taxon>Pseudomonadota</taxon>
        <taxon>Gammaproteobacteria</taxon>
        <taxon>Enterobacterales</taxon>
        <taxon>Enterobacteriaceae</taxon>
        <taxon>Cronobacter</taxon>
    </lineage>
</organism>
<evidence type="ECO:0000313" key="3">
    <source>
        <dbReference type="Proteomes" id="UP000244731"/>
    </source>
</evidence>
<dbReference type="EMBL" id="MSAC01000075">
    <property type="protein sequence ID" value="PUW99639.1"/>
    <property type="molecule type" value="Genomic_DNA"/>
</dbReference>
<sequence length="149" mass="17383">MQQIVNVLLGLLPLVVMCLLLRLFLRKLRNPKPAFSASNEMKQISYHPSLFGWGLTKERFCFDKHYLYRIKGDTTEEINLSEIISVKPGYTEVNNRRNWVVVYSKNGLQKEARFFHNTTLFNHNFAQFLVAVKQANPEADVKEISFFNV</sequence>
<accession>A0ABX5JZF5</accession>
<keyword evidence="1" id="KW-1133">Transmembrane helix</keyword>
<comment type="caution">
    <text evidence="2">The sequence shown here is derived from an EMBL/GenBank/DDBJ whole genome shotgun (WGS) entry which is preliminary data.</text>
</comment>
<reference evidence="2 3" key="1">
    <citation type="submission" date="2016-12" db="EMBL/GenBank/DDBJ databases">
        <title>Analysis of the Molecular Diversity Among Cronobacter Species Isolated from Filth Flies Using a Pan Genomic DNA Microarray.</title>
        <authorList>
            <person name="Pava-Ripoll M."/>
            <person name="Tall B."/>
            <person name="Farber J."/>
            <person name="Fanning S."/>
            <person name="Lehner A."/>
            <person name="Stephan R."/>
            <person name="Pagotto F."/>
            <person name="Iverson C."/>
            <person name="Ziobro G."/>
            <person name="Miller A."/>
            <person name="Pearson R."/>
            <person name="Yan Q."/>
            <person name="Kim M."/>
            <person name="Jeong S."/>
            <person name="Park J."/>
            <person name="Jun S."/>
            <person name="Choi H."/>
            <person name="Chung T."/>
            <person name="Yoo Y."/>
            <person name="Park E."/>
            <person name="Hwang S."/>
            <person name="Lee B."/>
            <person name="Sathyamoorthy V."/>
            <person name="Carter L."/>
            <person name="Mammel M."/>
            <person name="Jackson S."/>
            <person name="Kothary M."/>
            <person name="Patel I."/>
            <person name="Grim C."/>
            <person name="Gopinath G."/>
            <person name="Gangiredla J."/>
            <person name="Chase H."/>
        </authorList>
    </citation>
    <scope>NUCLEOTIDE SEQUENCE [LARGE SCALE GENOMIC DNA]</scope>
    <source>
        <strain evidence="2 3">MOD1-Md25g</strain>
    </source>
</reference>
<feature type="transmembrane region" description="Helical" evidence="1">
    <location>
        <begin position="6"/>
        <end position="25"/>
    </location>
</feature>
<protein>
    <submittedName>
        <fullName evidence="2">Uncharacterized protein</fullName>
    </submittedName>
</protein>
<dbReference type="RefSeq" id="WP_007776108.1">
    <property type="nucleotide sequence ID" value="NC_023032.1"/>
</dbReference>
<keyword evidence="1" id="KW-0472">Membrane</keyword>
<keyword evidence="3" id="KW-1185">Reference proteome</keyword>